<dbReference type="PANTHER" id="PTHR32114">
    <property type="entry name" value="ABC TRANSPORTER ABCH.3"/>
    <property type="match status" value="1"/>
</dbReference>
<dbReference type="SUPFAM" id="SSF52540">
    <property type="entry name" value="P-loop containing nucleoside triphosphate hydrolases"/>
    <property type="match status" value="1"/>
</dbReference>
<dbReference type="PANTHER" id="PTHR32114:SF2">
    <property type="entry name" value="ABC TRANSPORTER ABCH.3"/>
    <property type="match status" value="1"/>
</dbReference>
<dbReference type="AlphaFoldDB" id="A0A0F9A5X7"/>
<evidence type="ECO:0000313" key="1">
    <source>
        <dbReference type="EMBL" id="KKK93595.1"/>
    </source>
</evidence>
<accession>A0A0F9A5X7</accession>
<comment type="caution">
    <text evidence="1">The sequence shown here is derived from an EMBL/GenBank/DDBJ whole genome shotgun (WGS) entry which is preliminary data.</text>
</comment>
<evidence type="ECO:0008006" key="2">
    <source>
        <dbReference type="Google" id="ProtNLM"/>
    </source>
</evidence>
<name>A0A0F9A5X7_9ZZZZ</name>
<dbReference type="Gene3D" id="3.40.50.300">
    <property type="entry name" value="P-loop containing nucleotide triphosphate hydrolases"/>
    <property type="match status" value="1"/>
</dbReference>
<sequence length="110" mass="12592">MINVNGYDSPFHDLSGGEKSAISLAYRLGLTKIINERYQDVKTKDLLILDEPTDGFSQQQVNRMQEIFDTLNTAQMIIISHERSLDSFITDIFTFKKANHQTKVVKEIVN</sequence>
<gene>
    <name evidence="1" type="ORF">LCGC14_2691320</name>
</gene>
<proteinExistence type="predicted"/>
<dbReference type="EMBL" id="LAZR01047706">
    <property type="protein sequence ID" value="KKK93595.1"/>
    <property type="molecule type" value="Genomic_DNA"/>
</dbReference>
<organism evidence="1">
    <name type="scientific">marine sediment metagenome</name>
    <dbReference type="NCBI Taxonomy" id="412755"/>
    <lineage>
        <taxon>unclassified sequences</taxon>
        <taxon>metagenomes</taxon>
        <taxon>ecological metagenomes</taxon>
    </lineage>
</organism>
<reference evidence="1" key="1">
    <citation type="journal article" date="2015" name="Nature">
        <title>Complex archaea that bridge the gap between prokaryotes and eukaryotes.</title>
        <authorList>
            <person name="Spang A."/>
            <person name="Saw J.H."/>
            <person name="Jorgensen S.L."/>
            <person name="Zaremba-Niedzwiedzka K."/>
            <person name="Martijn J."/>
            <person name="Lind A.E."/>
            <person name="van Eijk R."/>
            <person name="Schleper C."/>
            <person name="Guy L."/>
            <person name="Ettema T.J."/>
        </authorList>
    </citation>
    <scope>NUCLEOTIDE SEQUENCE</scope>
</reference>
<protein>
    <recommendedName>
        <fullName evidence="2">RecF/RecN/SMC N-terminal domain-containing protein</fullName>
    </recommendedName>
</protein>
<dbReference type="InterPro" id="IPR027417">
    <property type="entry name" value="P-loop_NTPase"/>
</dbReference>